<feature type="domain" description="Major facilitator superfamily (MFS) profile" evidence="5">
    <location>
        <begin position="773"/>
        <end position="1289"/>
    </location>
</feature>
<feature type="compositionally biased region" description="Basic and acidic residues" evidence="3">
    <location>
        <begin position="431"/>
        <end position="460"/>
    </location>
</feature>
<feature type="transmembrane region" description="Helical" evidence="4">
    <location>
        <begin position="624"/>
        <end position="641"/>
    </location>
</feature>
<dbReference type="PANTHER" id="PTHR11360">
    <property type="entry name" value="MONOCARBOXYLATE TRANSPORTER"/>
    <property type="match status" value="1"/>
</dbReference>
<dbReference type="Proteomes" id="UP000829999">
    <property type="component" value="Chromosome 27"/>
</dbReference>
<feature type="transmembrane region" description="Helical" evidence="4">
    <location>
        <begin position="927"/>
        <end position="946"/>
    </location>
</feature>
<organism evidence="6 7">
    <name type="scientific">Spodoptera frugiperda</name>
    <name type="common">Fall armyworm</name>
    <dbReference type="NCBI Taxonomy" id="7108"/>
    <lineage>
        <taxon>Eukaryota</taxon>
        <taxon>Metazoa</taxon>
        <taxon>Ecdysozoa</taxon>
        <taxon>Arthropoda</taxon>
        <taxon>Hexapoda</taxon>
        <taxon>Insecta</taxon>
        <taxon>Pterygota</taxon>
        <taxon>Neoptera</taxon>
        <taxon>Endopterygota</taxon>
        <taxon>Lepidoptera</taxon>
        <taxon>Glossata</taxon>
        <taxon>Ditrysia</taxon>
        <taxon>Noctuoidea</taxon>
        <taxon>Noctuidae</taxon>
        <taxon>Amphipyrinae</taxon>
        <taxon>Spodoptera</taxon>
    </lineage>
</organism>
<feature type="region of interest" description="Disordered" evidence="3">
    <location>
        <begin position="286"/>
        <end position="330"/>
    </location>
</feature>
<evidence type="ECO:0000256" key="3">
    <source>
        <dbReference type="SAM" id="MobiDB-lite"/>
    </source>
</evidence>
<keyword evidence="4" id="KW-0472">Membrane</keyword>
<evidence type="ECO:0000256" key="2">
    <source>
        <dbReference type="SAM" id="Coils"/>
    </source>
</evidence>
<dbReference type="PANTHER" id="PTHR11360:SF8">
    <property type="entry name" value="BCDNA.LD28120-RELATED"/>
    <property type="match status" value="1"/>
</dbReference>
<feature type="transmembrane region" description="Helical" evidence="4">
    <location>
        <begin position="94"/>
        <end position="116"/>
    </location>
</feature>
<feature type="coiled-coil region" evidence="2">
    <location>
        <begin position="483"/>
        <end position="539"/>
    </location>
</feature>
<dbReference type="InterPro" id="IPR011701">
    <property type="entry name" value="MFS"/>
</dbReference>
<evidence type="ECO:0000256" key="4">
    <source>
        <dbReference type="SAM" id="Phobius"/>
    </source>
</evidence>
<reference evidence="7" key="1">
    <citation type="submission" date="2025-08" db="UniProtKB">
        <authorList>
            <consortium name="RefSeq"/>
        </authorList>
    </citation>
    <scope>IDENTIFICATION</scope>
    <source>
        <tissue evidence="7">Whole larval tissue</tissue>
    </source>
</reference>
<feature type="transmembrane region" description="Helical" evidence="4">
    <location>
        <begin position="1102"/>
        <end position="1127"/>
    </location>
</feature>
<gene>
    <name evidence="7" type="primary">LOC118263784</name>
</gene>
<proteinExistence type="predicted"/>
<name>A0A9R0CWR9_SPOFR</name>
<dbReference type="FunFam" id="1.20.1250.20:FF:000383">
    <property type="entry name" value="Blast:Monocarboxylate transporter 13"/>
    <property type="match status" value="1"/>
</dbReference>
<feature type="transmembrane region" description="Helical" evidence="4">
    <location>
        <begin position="1226"/>
        <end position="1247"/>
    </location>
</feature>
<keyword evidence="2" id="KW-0175">Coiled coil</keyword>
<feature type="transmembrane region" description="Helical" evidence="4">
    <location>
        <begin position="183"/>
        <end position="201"/>
    </location>
</feature>
<comment type="subcellular location">
    <subcellularLocation>
        <location evidence="1">Membrane</location>
        <topology evidence="1">Multi-pass membrane protein</topology>
    </subcellularLocation>
</comment>
<dbReference type="GeneID" id="118263784"/>
<dbReference type="RefSeq" id="XP_035431847.2">
    <property type="nucleotide sequence ID" value="XM_035575954.2"/>
</dbReference>
<feature type="transmembrane region" description="Helical" evidence="4">
    <location>
        <begin position="1194"/>
        <end position="1214"/>
    </location>
</feature>
<feature type="region of interest" description="Disordered" evidence="3">
    <location>
        <begin position="430"/>
        <end position="471"/>
    </location>
</feature>
<feature type="transmembrane region" description="Helical" evidence="4">
    <location>
        <begin position="805"/>
        <end position="827"/>
    </location>
</feature>
<feature type="transmembrane region" description="Helical" evidence="4">
    <location>
        <begin position="839"/>
        <end position="857"/>
    </location>
</feature>
<feature type="transmembrane region" description="Helical" evidence="4">
    <location>
        <begin position="647"/>
        <end position="672"/>
    </location>
</feature>
<dbReference type="PROSITE" id="PS50850">
    <property type="entry name" value="MFS"/>
    <property type="match status" value="1"/>
</dbReference>
<evidence type="ECO:0000313" key="7">
    <source>
        <dbReference type="RefSeq" id="XP_035431847.2"/>
    </source>
</evidence>
<dbReference type="GO" id="GO:0016020">
    <property type="term" value="C:membrane"/>
    <property type="evidence" value="ECO:0007669"/>
    <property type="project" value="UniProtKB-SubCell"/>
</dbReference>
<dbReference type="InterPro" id="IPR050327">
    <property type="entry name" value="Proton-linked_MCT"/>
</dbReference>
<accession>A0A9R0CWR9</accession>
<evidence type="ECO:0000259" key="5">
    <source>
        <dbReference type="PROSITE" id="PS50850"/>
    </source>
</evidence>
<feature type="transmembrane region" description="Helical" evidence="4">
    <location>
        <begin position="684"/>
        <end position="706"/>
    </location>
</feature>
<protein>
    <submittedName>
        <fullName evidence="7">Uncharacterized protein LOC118263784</fullName>
    </submittedName>
</protein>
<feature type="transmembrane region" description="Helical" evidence="4">
    <location>
        <begin position="157"/>
        <end position="177"/>
    </location>
</feature>
<keyword evidence="4" id="KW-0812">Transmembrane</keyword>
<keyword evidence="4" id="KW-1133">Transmembrane helix</keyword>
<feature type="transmembrane region" description="Helical" evidence="4">
    <location>
        <begin position="1259"/>
        <end position="1283"/>
    </location>
</feature>
<dbReference type="OrthoDB" id="410267at2759"/>
<feature type="transmembrane region" description="Helical" evidence="4">
    <location>
        <begin position="122"/>
        <end position="145"/>
    </location>
</feature>
<dbReference type="InterPro" id="IPR020846">
    <property type="entry name" value="MFS_dom"/>
</dbReference>
<feature type="transmembrane region" description="Helical" evidence="4">
    <location>
        <begin position="773"/>
        <end position="799"/>
    </location>
</feature>
<evidence type="ECO:0000313" key="6">
    <source>
        <dbReference type="Proteomes" id="UP000829999"/>
    </source>
</evidence>
<dbReference type="InterPro" id="IPR036259">
    <property type="entry name" value="MFS_trans_sf"/>
</dbReference>
<dbReference type="Gene3D" id="1.20.1250.20">
    <property type="entry name" value="MFS general substrate transporter like domains"/>
    <property type="match status" value="3"/>
</dbReference>
<feature type="region of interest" description="Disordered" evidence="3">
    <location>
        <begin position="211"/>
        <end position="235"/>
    </location>
</feature>
<evidence type="ECO:0000256" key="1">
    <source>
        <dbReference type="ARBA" id="ARBA00004141"/>
    </source>
</evidence>
<feature type="transmembrane region" description="Helical" evidence="4">
    <location>
        <begin position="898"/>
        <end position="921"/>
    </location>
</feature>
<keyword evidence="6" id="KW-1185">Reference proteome</keyword>
<feature type="transmembrane region" description="Helical" evidence="4">
    <location>
        <begin position="24"/>
        <end position="43"/>
    </location>
</feature>
<feature type="transmembrane region" description="Helical" evidence="4">
    <location>
        <begin position="863"/>
        <end position="886"/>
    </location>
</feature>
<feature type="compositionally biased region" description="Polar residues" evidence="3">
    <location>
        <begin position="302"/>
        <end position="330"/>
    </location>
</feature>
<feature type="transmembrane region" description="Helical" evidence="4">
    <location>
        <begin position="594"/>
        <end position="612"/>
    </location>
</feature>
<dbReference type="GO" id="GO:0008028">
    <property type="term" value="F:monocarboxylic acid transmembrane transporter activity"/>
    <property type="evidence" value="ECO:0007669"/>
    <property type="project" value="TreeGrafter"/>
</dbReference>
<dbReference type="SUPFAM" id="SSF103473">
    <property type="entry name" value="MFS general substrate transporter"/>
    <property type="match status" value="2"/>
</dbReference>
<dbReference type="Pfam" id="PF07690">
    <property type="entry name" value="MFS_1"/>
    <property type="match status" value="2"/>
</dbReference>
<sequence length="1297" mass="144933">MTKAKQVKSKLKKEGEFVPPDGGWGWMIVVAAGFSNLSALPILQQFGLLFRDKFARLGISSSETTTIINMNSALTSCVGLANGPLFKTFTYRQVSLAGATIVFISLILTTFSYNFLTYLVSFSILYGAGYGISSSANALALNTYWKNRRRLATGLSWTTTGLGPIMWPHIITGLFAVFGETGAILIISGISLHAIACALLLQPVEWHTKKPNEKDEDTEKLLKSDTKDEKLENKKQESGYFSQKFKNLSAFSSQYLYNEDDPVNPGYEITDPGVPMMLRANDGYFSQSRQSKSRLSSREGSNRNSQMNSRLNSKKPSMTNLLENRSRKSSTLYLNESKKNSSVNLGALAQERDTYKPKRKTSITLETQIPESEIEDCPTLKAPQDLKADEKAVVEKIDPAHAKVIADRAEKHFAGSKSIKSFKMDGQYGEKYNKDNHSNVSLKKEPAEEMDEKKYLRDNHSNQSYRTRHRRKSNNFNYESEVLKQASLKLEQYLKESEDKNDKIKILITQMDDDDNVFDEKKEDEIKEKEVEEEEEEKLTFCQKVALFFDLDLLKDYTFINLMLGITLANFNELNFSILTPFILGDYGKTKSEVALFMSLLAGVDICVRFCIPFVAGKIGWDNNSFFLFGVMSMAMGRVVLAYCQKYYVVLLVAVMIGFGKGLRTVFMALVIPTHVPLHKLPGATGIQLITAGMVYLTLGPVVGWIKDNASTAVTLHCLNIFTWLTALSWGLEKFITARRQNVVEKDIVKALVILNLKMSKIETNKVPPDGGYGWIVTIAYAMNNVVVLPLIAGFALVLNDTDLTATQVTFVIVLNHSIGMLLSFFGGPMLSRFGYRKVAVLGAICISSGLMIMSAANEFWQFILSYSIICSTGVAAIMAAFTLAINSFFKEKRGRAVGVGMSITGLGSIYMPLLMSTLMYAYGWRYAVLILSAICLHSLVAACLLRPAKWYLKDPPTSEEAVPLKEPEVELVNGSVTPSSKTVGIASFPQLVDESGENGVLPSKSLSMRSLTSSSSLQTRNAISHPDIRNKLPDAPLSESRYKWWESQEINLSSSINIFNETENSKAVNVHEKEVVKEKEHKGYLQHFVQFFDLTLLSDPIFVNIVFGLSVAACVETNFSLLLPIILKDMMKFETSDIAKLMSVIGFSDTLFRFVSPFIGEWCNKSPRVMYMVSLLMIIFTRTMMLFTTSFMGMLFISLALGITKAFRTVYVNIVIPNYVPIHRLAFASGIQMFFSGITIFTIGSLLTRVRESSGSYIMPIIVLNFVTLLTIISWSAEFLYFRLKNKSKSEPEPVT</sequence>